<dbReference type="Proteomes" id="UP000247832">
    <property type="component" value="Unassembled WGS sequence"/>
</dbReference>
<comment type="similarity">
    <text evidence="2">Belongs to the EfeM/EfeO family.</text>
</comment>
<feature type="domain" description="Imelysin-like" evidence="5">
    <location>
        <begin position="171"/>
        <end position="379"/>
    </location>
</feature>
<evidence type="ECO:0000256" key="2">
    <source>
        <dbReference type="ARBA" id="ARBA00005989"/>
    </source>
</evidence>
<reference evidence="6 7" key="1">
    <citation type="submission" date="2018-05" db="EMBL/GenBank/DDBJ databases">
        <title>Genetic diversity of glacier-inhabiting Cryobacterium bacteria in China and description of Cryobacterium mengkeensis sp. nov. and Arthrobacter glacialis sp. nov.</title>
        <authorList>
            <person name="Liu Q."/>
            <person name="Xin Y.-H."/>
        </authorList>
    </citation>
    <scope>NUCLEOTIDE SEQUENCE [LARGE SCALE GENOMIC DNA]</scope>
    <source>
        <strain evidence="6 7">LI2</strain>
    </source>
</reference>
<keyword evidence="4" id="KW-0472">Membrane</keyword>
<dbReference type="AlphaFoldDB" id="A0A2V5LCU1"/>
<name>A0A2V5LCU1_9MICC</name>
<dbReference type="OrthoDB" id="7260758at2"/>
<keyword evidence="4" id="KW-1133">Transmembrane helix</keyword>
<evidence type="ECO:0000259" key="5">
    <source>
        <dbReference type="Pfam" id="PF09375"/>
    </source>
</evidence>
<gene>
    <name evidence="6" type="ORF">CVV68_05940</name>
</gene>
<dbReference type="CDD" id="cd14656">
    <property type="entry name" value="Imelysin-like_EfeO"/>
    <property type="match status" value="1"/>
</dbReference>
<dbReference type="InterPro" id="IPR018976">
    <property type="entry name" value="Imelysin-like"/>
</dbReference>
<keyword evidence="7" id="KW-1185">Reference proteome</keyword>
<evidence type="ECO:0000256" key="4">
    <source>
        <dbReference type="SAM" id="Phobius"/>
    </source>
</evidence>
<evidence type="ECO:0000313" key="6">
    <source>
        <dbReference type="EMBL" id="PYI68354.1"/>
    </source>
</evidence>
<keyword evidence="4" id="KW-0812">Transmembrane</keyword>
<accession>A0A2V5LCU1</accession>
<dbReference type="PANTHER" id="PTHR39192:SF1">
    <property type="entry name" value="IRON UPTAKE SYSTEM COMPONENT EFEO"/>
    <property type="match status" value="1"/>
</dbReference>
<dbReference type="PANTHER" id="PTHR39192">
    <property type="entry name" value="IRON UPTAKE SYSTEM COMPONENT EFEO"/>
    <property type="match status" value="1"/>
</dbReference>
<keyword evidence="3" id="KW-0732">Signal</keyword>
<organism evidence="6 7">
    <name type="scientific">Arthrobacter livingstonensis</name>
    <dbReference type="NCBI Taxonomy" id="670078"/>
    <lineage>
        <taxon>Bacteria</taxon>
        <taxon>Bacillati</taxon>
        <taxon>Actinomycetota</taxon>
        <taxon>Actinomycetes</taxon>
        <taxon>Micrococcales</taxon>
        <taxon>Micrococcaceae</taxon>
        <taxon>Arthrobacter</taxon>
    </lineage>
</organism>
<dbReference type="GO" id="GO:0030313">
    <property type="term" value="C:cell envelope"/>
    <property type="evidence" value="ECO:0007669"/>
    <property type="project" value="UniProtKB-SubCell"/>
</dbReference>
<dbReference type="Gene3D" id="1.20.1420.20">
    <property type="entry name" value="M75 peptidase, HXXE motif"/>
    <property type="match status" value="1"/>
</dbReference>
<dbReference type="InterPro" id="IPR034981">
    <property type="entry name" value="Imelysin-like_EfeO/Algp7"/>
</dbReference>
<protein>
    <recommendedName>
        <fullName evidence="5">Imelysin-like domain-containing protein</fullName>
    </recommendedName>
</protein>
<evidence type="ECO:0000256" key="3">
    <source>
        <dbReference type="ARBA" id="ARBA00022729"/>
    </source>
</evidence>
<comment type="caution">
    <text evidence="6">The sequence shown here is derived from an EMBL/GenBank/DDBJ whole genome shotgun (WGS) entry which is preliminary data.</text>
</comment>
<dbReference type="RefSeq" id="WP_110500097.1">
    <property type="nucleotide sequence ID" value="NZ_QJVD01000005.1"/>
</dbReference>
<sequence length="400" mass="41421">MNQEVTLRRQWIATGVAVVASAAVIAIAATGARSEPPATPEQSTAVVSVSDAACGSGAGARSAGPVTFTLRNDSKWPTEVYLVKQPGLGTLFRSVILGPGVSLNERAVLGPGSYSFQCLQGGQVRSISLPFAVTGEVSSDDTPAIKQASSGELQQSNNLYLRYASQTLGTMAPQLRGLTAALASGNLASARLYWLDARQTWAGLGAAYGSFGDAGDNIQGVRNPALAPANDPAFTGLGRIEYGLYHRDSAQALKEAAVKLDKDVAALAGQLRTLPLVPGSLPLRAHEILEDTLRDTLSGQDDQGAGMAFAITSADVLATRATVADLAGPLESRRPGITATINTTLDAVNTALAPLHRNNSWITLADATPSQRRSVNAAVSSALEALADIPQLLALPQGSE</sequence>
<evidence type="ECO:0000313" key="7">
    <source>
        <dbReference type="Proteomes" id="UP000247832"/>
    </source>
</evidence>
<dbReference type="InterPro" id="IPR038352">
    <property type="entry name" value="Imelysin_sf"/>
</dbReference>
<feature type="transmembrane region" description="Helical" evidence="4">
    <location>
        <begin position="12"/>
        <end position="32"/>
    </location>
</feature>
<proteinExistence type="inferred from homology"/>
<dbReference type="InterPro" id="IPR050894">
    <property type="entry name" value="EfeM/EfeO_iron_uptake"/>
</dbReference>
<dbReference type="Pfam" id="PF09375">
    <property type="entry name" value="Peptidase_M75"/>
    <property type="match status" value="1"/>
</dbReference>
<comment type="subcellular location">
    <subcellularLocation>
        <location evidence="1">Cell envelope</location>
    </subcellularLocation>
</comment>
<evidence type="ECO:0000256" key="1">
    <source>
        <dbReference type="ARBA" id="ARBA00004196"/>
    </source>
</evidence>
<dbReference type="EMBL" id="QJVD01000005">
    <property type="protein sequence ID" value="PYI68354.1"/>
    <property type="molecule type" value="Genomic_DNA"/>
</dbReference>